<dbReference type="EMBL" id="CP001340">
    <property type="protein sequence ID" value="ACL94742.1"/>
    <property type="molecule type" value="Genomic_DNA"/>
</dbReference>
<dbReference type="NCBIfam" id="TIGR01679">
    <property type="entry name" value="bact_FAD_ox"/>
    <property type="match status" value="1"/>
</dbReference>
<dbReference type="Proteomes" id="UP000001364">
    <property type="component" value="Chromosome"/>
</dbReference>
<dbReference type="SUPFAM" id="SSF56176">
    <property type="entry name" value="FAD-binding/transporter-associated domain-like"/>
    <property type="match status" value="1"/>
</dbReference>
<dbReference type="Gene3D" id="1.10.45.10">
    <property type="entry name" value="Vanillyl-alcohol Oxidase, Chain A, domain 4"/>
    <property type="match status" value="1"/>
</dbReference>
<dbReference type="Gene3D" id="3.30.43.10">
    <property type="entry name" value="Uridine Diphospho-n-acetylenolpyruvylglucosamine Reductase, domain 2"/>
    <property type="match status" value="1"/>
</dbReference>
<dbReference type="PANTHER" id="PTHR43762">
    <property type="entry name" value="L-GULONOLACTONE OXIDASE"/>
    <property type="match status" value="1"/>
</dbReference>
<dbReference type="RefSeq" id="YP_002516650.1">
    <property type="nucleotide sequence ID" value="NC_011916.1"/>
</dbReference>
<proteinExistence type="predicted"/>
<keyword evidence="3 5" id="KW-0560">Oxidoreductase</keyword>
<dbReference type="OrthoDB" id="9800184at2"/>
<accession>A0A0H3C651</accession>
<dbReference type="EC" id="1.1.3.-" evidence="5"/>
<dbReference type="InterPro" id="IPR016167">
    <property type="entry name" value="FAD-bd_PCMH_sub1"/>
</dbReference>
<sequence length="468" mass="51112">MISRRGALIAGGTGAAVVAGGAGAAYMVATGDKPEPPAPASVNAQGKVLWRNWSGVQHAYPAARLAPKDEGELATALKVAQAPIRPVGSGHSFTALAPTDGTLVSLDSMSGIVGWEGDEAIVRAGTRLGALGPLLAEKGRALANLPDINKQSLGGALGTATHGTGIKIPAMHGDVTGLRLVTPSGKIIDADASNNPEIFQAARVSMGALGVISQVRMRTSANRRLRRRVWLEPFEEAMAKADGRWAQHRNFEFYAVPFTGLAVNITHDETDDPAEARGPDQDVEFLQALRGLRNLLGFATPLRKAAAKALLSSAKPESSVDEGWKLLSTERPVRFNEMEFHLPVENQLKALEEVMRTIETERPDVFFPIEVRRIAADDAWLSPFYAAPRGSVAVHAYYRDDFTFLYELIEPIFRRYEGRPHWGKLHTLRGRQLEAIYPRWKDFLEVRQDLDPEARMLNPYLKGLFGLM</sequence>
<dbReference type="InterPro" id="IPR007173">
    <property type="entry name" value="ALO_C"/>
</dbReference>
<evidence type="ECO:0000259" key="4">
    <source>
        <dbReference type="PROSITE" id="PS51387"/>
    </source>
</evidence>
<dbReference type="GO" id="GO:0071949">
    <property type="term" value="F:FAD binding"/>
    <property type="evidence" value="ECO:0007669"/>
    <property type="project" value="InterPro"/>
</dbReference>
<protein>
    <submittedName>
        <fullName evidence="5">FAD-linked oxidoreductase</fullName>
        <ecNumber evidence="5">1.1.3.-</ecNumber>
    </submittedName>
</protein>
<dbReference type="Gene3D" id="3.30.465.10">
    <property type="match status" value="1"/>
</dbReference>
<dbReference type="InterPro" id="IPR016166">
    <property type="entry name" value="FAD-bd_PCMH"/>
</dbReference>
<dbReference type="PANTHER" id="PTHR43762:SF1">
    <property type="entry name" value="D-ARABINONO-1,4-LACTONE OXIDASE"/>
    <property type="match status" value="1"/>
</dbReference>
<dbReference type="GeneID" id="7333007"/>
<dbReference type="InterPro" id="IPR010031">
    <property type="entry name" value="FAD_lactone_oxidase-like"/>
</dbReference>
<evidence type="ECO:0000313" key="5">
    <source>
        <dbReference type="EMBL" id="ACL94742.1"/>
    </source>
</evidence>
<reference evidence="5 6" key="1">
    <citation type="journal article" date="2010" name="J. Bacteriol.">
        <title>The genetic basis of laboratory adaptation in Caulobacter crescentus.</title>
        <authorList>
            <person name="Marks M.E."/>
            <person name="Castro-Rojas C.M."/>
            <person name="Teiling C."/>
            <person name="Du L."/>
            <person name="Kapatral V."/>
            <person name="Walunas T.L."/>
            <person name="Crosson S."/>
        </authorList>
    </citation>
    <scope>NUCLEOTIDE SEQUENCE [LARGE SCALE GENOMIC DNA]</scope>
    <source>
        <strain evidence="6">NA1000 / CB15N</strain>
    </source>
</reference>
<dbReference type="HOGENOM" id="CLU_003896_4_3_5"/>
<dbReference type="PhylomeDB" id="A0A0H3C651"/>
<organism evidence="5 6">
    <name type="scientific">Caulobacter vibrioides (strain NA1000 / CB15N)</name>
    <name type="common">Caulobacter crescentus</name>
    <dbReference type="NCBI Taxonomy" id="565050"/>
    <lineage>
        <taxon>Bacteria</taxon>
        <taxon>Pseudomonadati</taxon>
        <taxon>Pseudomonadota</taxon>
        <taxon>Alphaproteobacteria</taxon>
        <taxon>Caulobacterales</taxon>
        <taxon>Caulobacteraceae</taxon>
        <taxon>Caulobacter</taxon>
    </lineage>
</organism>
<dbReference type="PATRIC" id="fig|565050.3.peg.1261"/>
<keyword evidence="2" id="KW-0274">FAD</keyword>
<name>A0A0H3C651_CAUVN</name>
<evidence type="ECO:0000256" key="3">
    <source>
        <dbReference type="ARBA" id="ARBA00023002"/>
    </source>
</evidence>
<dbReference type="SMR" id="A0A0H3C651"/>
<dbReference type="InterPro" id="IPR036318">
    <property type="entry name" value="FAD-bd_PCMH-like_sf"/>
</dbReference>
<dbReference type="InterPro" id="IPR016171">
    <property type="entry name" value="Vanillyl_alc_oxidase_C-sub2"/>
</dbReference>
<evidence type="ECO:0000256" key="2">
    <source>
        <dbReference type="ARBA" id="ARBA00022827"/>
    </source>
</evidence>
<dbReference type="AlphaFoldDB" id="A0A0H3C651"/>
<evidence type="ECO:0000313" key="6">
    <source>
        <dbReference type="Proteomes" id="UP000001364"/>
    </source>
</evidence>
<dbReference type="Pfam" id="PF04030">
    <property type="entry name" value="ALO"/>
    <property type="match status" value="1"/>
</dbReference>
<dbReference type="GO" id="GO:0016020">
    <property type="term" value="C:membrane"/>
    <property type="evidence" value="ECO:0007669"/>
    <property type="project" value="InterPro"/>
</dbReference>
<dbReference type="InterPro" id="IPR016169">
    <property type="entry name" value="FAD-bd_PCMH_sub2"/>
</dbReference>
<feature type="domain" description="FAD-binding PCMH-type" evidence="4">
    <location>
        <begin position="57"/>
        <end position="222"/>
    </location>
</feature>
<dbReference type="KEGG" id="ccs:CCNA_01277"/>
<dbReference type="Gene3D" id="3.30.70.2520">
    <property type="match status" value="1"/>
</dbReference>
<dbReference type="PROSITE" id="PS51387">
    <property type="entry name" value="FAD_PCMH"/>
    <property type="match status" value="1"/>
</dbReference>
<keyword evidence="6" id="KW-1185">Reference proteome</keyword>
<keyword evidence="1" id="KW-0285">Flavoprotein</keyword>
<dbReference type="RefSeq" id="WP_010919101.1">
    <property type="nucleotide sequence ID" value="NC_011916.1"/>
</dbReference>
<dbReference type="PIRSF" id="PIRSF000136">
    <property type="entry name" value="LGO_GLO"/>
    <property type="match status" value="1"/>
</dbReference>
<evidence type="ECO:0000256" key="1">
    <source>
        <dbReference type="ARBA" id="ARBA00022630"/>
    </source>
</evidence>
<dbReference type="InterPro" id="IPR006094">
    <property type="entry name" value="Oxid_FAD_bind_N"/>
</dbReference>
<dbReference type="GO" id="GO:0003885">
    <property type="term" value="F:D-arabinono-1,4-lactone oxidase activity"/>
    <property type="evidence" value="ECO:0007669"/>
    <property type="project" value="InterPro"/>
</dbReference>
<dbReference type="Pfam" id="PF01565">
    <property type="entry name" value="FAD_binding_4"/>
    <property type="match status" value="1"/>
</dbReference>
<gene>
    <name evidence="5" type="ordered locus">CCNA_01277</name>
</gene>